<evidence type="ECO:0000313" key="3">
    <source>
        <dbReference type="Proteomes" id="UP000036520"/>
    </source>
</evidence>
<dbReference type="KEGG" id="camu:CA2015_2973"/>
<keyword evidence="3" id="KW-1185">Reference proteome</keyword>
<dbReference type="InterPro" id="IPR029063">
    <property type="entry name" value="SAM-dependent_MTases_sf"/>
</dbReference>
<dbReference type="PATRIC" id="fig|320787.5.peg.3252"/>
<dbReference type="PANTHER" id="PTHR43861:SF6">
    <property type="entry name" value="METHYLTRANSFERASE TYPE 11"/>
    <property type="match status" value="1"/>
</dbReference>
<dbReference type="RefSeq" id="WP_048642602.1">
    <property type="nucleotide sequence ID" value="NZ_CP012040.1"/>
</dbReference>
<dbReference type="OrthoDB" id="3896938at2"/>
<organism evidence="2 3">
    <name type="scientific">Cyclobacterium amurskyense</name>
    <dbReference type="NCBI Taxonomy" id="320787"/>
    <lineage>
        <taxon>Bacteria</taxon>
        <taxon>Pseudomonadati</taxon>
        <taxon>Bacteroidota</taxon>
        <taxon>Cytophagia</taxon>
        <taxon>Cytophagales</taxon>
        <taxon>Cyclobacteriaceae</taxon>
        <taxon>Cyclobacterium</taxon>
    </lineage>
</organism>
<keyword evidence="2" id="KW-0808">Transferase</keyword>
<name>A0A0H4PHN1_9BACT</name>
<dbReference type="Proteomes" id="UP000036520">
    <property type="component" value="Chromosome"/>
</dbReference>
<keyword evidence="2" id="KW-0489">Methyltransferase</keyword>
<evidence type="ECO:0000259" key="1">
    <source>
        <dbReference type="Pfam" id="PF08241"/>
    </source>
</evidence>
<accession>A0A0H4PHN1</accession>
<dbReference type="EMBL" id="CP012040">
    <property type="protein sequence ID" value="AKP52378.1"/>
    <property type="molecule type" value="Genomic_DNA"/>
</dbReference>
<feature type="domain" description="Methyltransferase type 11" evidence="1">
    <location>
        <begin position="105"/>
        <end position="195"/>
    </location>
</feature>
<evidence type="ECO:0000313" key="2">
    <source>
        <dbReference type="EMBL" id="AKP52378.1"/>
    </source>
</evidence>
<dbReference type="Gene3D" id="3.40.50.150">
    <property type="entry name" value="Vaccinia Virus protein VP39"/>
    <property type="match status" value="1"/>
</dbReference>
<gene>
    <name evidence="2" type="ORF">CA2015_2973</name>
</gene>
<dbReference type="GO" id="GO:0032259">
    <property type="term" value="P:methylation"/>
    <property type="evidence" value="ECO:0007669"/>
    <property type="project" value="UniProtKB-KW"/>
</dbReference>
<protein>
    <submittedName>
        <fullName evidence="2">Methyltransferase family protein</fullName>
    </submittedName>
</protein>
<proteinExistence type="predicted"/>
<dbReference type="AlphaFoldDB" id="A0A0H4PHN1"/>
<sequence>MILHKECPLCNSTSLLGFAIDTKRRGPHISRVQCSSCKLVFANPMADAAELNSYYNYYYEKDHYMAMDYKKIILDQYEYFKTIKPEDIGKETRHLKMLKSKSKFLDVGCGLGLGLAQANQLNCELYATEFDEGALEFVKNHFKIQTFKGDLWGANYPDNFFDFVHISHVIEHVLDPRAYVQEMSRILKPGGFLAIGTPDISSYLYRMHRWINLLQLKVPDVIDGLEHTFIFPKSGLRSLCIQEDLEVVDHYTYSLGEKISNLRHYKMPLSKKLNRLIQNAFHINQWIVCQKKPSI</sequence>
<reference evidence="2 3" key="1">
    <citation type="submission" date="2015-07" db="EMBL/GenBank/DDBJ databases">
        <authorList>
            <person name="Kim K.M."/>
        </authorList>
    </citation>
    <scope>NUCLEOTIDE SEQUENCE [LARGE SCALE GENOMIC DNA]</scope>
    <source>
        <strain evidence="2 3">KCTC 12363</strain>
    </source>
</reference>
<dbReference type="CDD" id="cd02440">
    <property type="entry name" value="AdoMet_MTases"/>
    <property type="match status" value="1"/>
</dbReference>
<dbReference type="STRING" id="320787.CA2015_2973"/>
<dbReference type="PANTHER" id="PTHR43861">
    <property type="entry name" value="TRANS-ACONITATE 2-METHYLTRANSFERASE-RELATED"/>
    <property type="match status" value="1"/>
</dbReference>
<dbReference type="GO" id="GO:0008757">
    <property type="term" value="F:S-adenosylmethionine-dependent methyltransferase activity"/>
    <property type="evidence" value="ECO:0007669"/>
    <property type="project" value="InterPro"/>
</dbReference>
<dbReference type="InterPro" id="IPR013216">
    <property type="entry name" value="Methyltransf_11"/>
</dbReference>
<dbReference type="SUPFAM" id="SSF53335">
    <property type="entry name" value="S-adenosyl-L-methionine-dependent methyltransferases"/>
    <property type="match status" value="1"/>
</dbReference>
<dbReference type="Pfam" id="PF08241">
    <property type="entry name" value="Methyltransf_11"/>
    <property type="match status" value="1"/>
</dbReference>